<keyword evidence="2" id="KW-0012">Acyltransferase</keyword>
<proteinExistence type="predicted"/>
<organism evidence="4 5">
    <name type="scientific">Paraburkholderia humisilvae</name>
    <dbReference type="NCBI Taxonomy" id="627669"/>
    <lineage>
        <taxon>Bacteria</taxon>
        <taxon>Pseudomonadati</taxon>
        <taxon>Pseudomonadota</taxon>
        <taxon>Betaproteobacteria</taxon>
        <taxon>Burkholderiales</taxon>
        <taxon>Burkholderiaceae</taxon>
        <taxon>Paraburkholderia</taxon>
    </lineage>
</organism>
<keyword evidence="5" id="KW-1185">Reference proteome</keyword>
<gene>
    <name evidence="4" type="ORF">LMG29542_06774</name>
</gene>
<evidence type="ECO:0000313" key="5">
    <source>
        <dbReference type="Proteomes" id="UP000494363"/>
    </source>
</evidence>
<reference evidence="4 5" key="1">
    <citation type="submission" date="2020-04" db="EMBL/GenBank/DDBJ databases">
        <authorList>
            <person name="De Canck E."/>
        </authorList>
    </citation>
    <scope>NUCLEOTIDE SEQUENCE [LARGE SCALE GENOMIC DNA]</scope>
    <source>
        <strain evidence="4 5">LMG 29542</strain>
    </source>
</reference>
<dbReference type="GO" id="GO:0016747">
    <property type="term" value="F:acyltransferase activity, transferring groups other than amino-acyl groups"/>
    <property type="evidence" value="ECO:0007669"/>
    <property type="project" value="InterPro"/>
</dbReference>
<dbReference type="RefSeq" id="WP_175232166.1">
    <property type="nucleotide sequence ID" value="NZ_CADIKH010000056.1"/>
</dbReference>
<dbReference type="PROSITE" id="PS51186">
    <property type="entry name" value="GNAT"/>
    <property type="match status" value="1"/>
</dbReference>
<protein>
    <recommendedName>
        <fullName evidence="3">N-acetyltransferase domain-containing protein</fullName>
    </recommendedName>
</protein>
<evidence type="ECO:0000259" key="3">
    <source>
        <dbReference type="PROSITE" id="PS51186"/>
    </source>
</evidence>
<evidence type="ECO:0000256" key="1">
    <source>
        <dbReference type="ARBA" id="ARBA00022679"/>
    </source>
</evidence>
<dbReference type="PANTHER" id="PTHR43877">
    <property type="entry name" value="AMINOALKYLPHOSPHONATE N-ACETYLTRANSFERASE-RELATED-RELATED"/>
    <property type="match status" value="1"/>
</dbReference>
<keyword evidence="1" id="KW-0808">Transferase</keyword>
<dbReference type="InterPro" id="IPR050832">
    <property type="entry name" value="Bact_Acetyltransf"/>
</dbReference>
<evidence type="ECO:0000313" key="4">
    <source>
        <dbReference type="EMBL" id="CAB3772030.1"/>
    </source>
</evidence>
<dbReference type="InterPro" id="IPR016181">
    <property type="entry name" value="Acyl_CoA_acyltransferase"/>
</dbReference>
<feature type="domain" description="N-acetyltransferase" evidence="3">
    <location>
        <begin position="3"/>
        <end position="145"/>
    </location>
</feature>
<dbReference type="AlphaFoldDB" id="A0A6J5EZK1"/>
<dbReference type="Proteomes" id="UP000494363">
    <property type="component" value="Unassembled WGS sequence"/>
</dbReference>
<sequence>MDYSYFPLQDSDLRATYEIRFSVTENLIHEAHVKFLQRELALQDIRQGGGWVCRDGGREVGFCLPVFIPEPYLAAIFVIPEFQHKGIGRHLMELALNWLGKDGASKAFLETDRGSKAERFYRRLGWRQEGDAELDCQVRYALDLR</sequence>
<evidence type="ECO:0000256" key="2">
    <source>
        <dbReference type="ARBA" id="ARBA00023315"/>
    </source>
</evidence>
<name>A0A6J5EZK1_9BURK</name>
<dbReference type="Gene3D" id="3.40.630.30">
    <property type="match status" value="1"/>
</dbReference>
<dbReference type="CDD" id="cd04301">
    <property type="entry name" value="NAT_SF"/>
    <property type="match status" value="1"/>
</dbReference>
<dbReference type="EMBL" id="CADIKH010000056">
    <property type="protein sequence ID" value="CAB3772030.1"/>
    <property type="molecule type" value="Genomic_DNA"/>
</dbReference>
<dbReference type="InterPro" id="IPR000182">
    <property type="entry name" value="GNAT_dom"/>
</dbReference>
<accession>A0A6J5EZK1</accession>
<dbReference type="SUPFAM" id="SSF55729">
    <property type="entry name" value="Acyl-CoA N-acyltransferases (Nat)"/>
    <property type="match status" value="1"/>
</dbReference>
<dbReference type="Pfam" id="PF00583">
    <property type="entry name" value="Acetyltransf_1"/>
    <property type="match status" value="1"/>
</dbReference>